<evidence type="ECO:0000313" key="13">
    <source>
        <dbReference type="Proteomes" id="UP000266389"/>
    </source>
</evidence>
<dbReference type="SUPFAM" id="SSF56317">
    <property type="entry name" value="Carbon-nitrogen hydrolase"/>
    <property type="match status" value="1"/>
</dbReference>
<comment type="function">
    <text evidence="9">Catalyzes the phospholipid dependent N-acylation of the N-terminal cysteine of apolipoprotein, the last step in lipoprotein maturation.</text>
</comment>
<keyword evidence="5 9" id="KW-0812">Transmembrane</keyword>
<feature type="transmembrane region" description="Helical" evidence="9">
    <location>
        <begin position="62"/>
        <end position="80"/>
    </location>
</feature>
<dbReference type="InterPro" id="IPR036526">
    <property type="entry name" value="C-N_Hydrolase_sf"/>
</dbReference>
<keyword evidence="8 9" id="KW-0012">Acyltransferase</keyword>
<evidence type="ECO:0000256" key="6">
    <source>
        <dbReference type="ARBA" id="ARBA00022989"/>
    </source>
</evidence>
<dbReference type="PANTHER" id="PTHR38686:SF1">
    <property type="entry name" value="APOLIPOPROTEIN N-ACYLTRANSFERASE"/>
    <property type="match status" value="1"/>
</dbReference>
<comment type="subcellular location">
    <subcellularLocation>
        <location evidence="1 9">Cell membrane</location>
        <topology evidence="1 9">Multi-pass membrane protein</topology>
    </subcellularLocation>
</comment>
<organism evidence="12 13">
    <name type="scientific">Candidatus Thermochlorobacter aerophilus</name>
    <dbReference type="NCBI Taxonomy" id="1868324"/>
    <lineage>
        <taxon>Bacteria</taxon>
        <taxon>Pseudomonadati</taxon>
        <taxon>Chlorobiota</taxon>
        <taxon>Chlorobiia</taxon>
        <taxon>Chlorobiales</taxon>
        <taxon>Candidatus Thermochlorobacteriaceae</taxon>
        <taxon>Candidatus Thermochlorobacter</taxon>
    </lineage>
</organism>
<keyword evidence="12" id="KW-0449">Lipoprotein</keyword>
<evidence type="ECO:0000256" key="1">
    <source>
        <dbReference type="ARBA" id="ARBA00004651"/>
    </source>
</evidence>
<name>A0A395M3U3_9BACT</name>
<comment type="catalytic activity">
    <reaction evidence="9">
        <text>N-terminal S-1,2-diacyl-sn-glyceryl-L-cysteinyl-[lipoprotein] + a glycerophospholipid = N-acyl-S-1,2-diacyl-sn-glyceryl-L-cysteinyl-[lipoprotein] + a 2-acyl-sn-glycero-3-phospholipid + H(+)</text>
        <dbReference type="Rhea" id="RHEA:48228"/>
        <dbReference type="Rhea" id="RHEA-COMP:14681"/>
        <dbReference type="Rhea" id="RHEA-COMP:14684"/>
        <dbReference type="ChEBI" id="CHEBI:15378"/>
        <dbReference type="ChEBI" id="CHEBI:136912"/>
        <dbReference type="ChEBI" id="CHEBI:140656"/>
        <dbReference type="ChEBI" id="CHEBI:140657"/>
        <dbReference type="ChEBI" id="CHEBI:140660"/>
        <dbReference type="EC" id="2.3.1.269"/>
    </reaction>
</comment>
<evidence type="ECO:0000259" key="11">
    <source>
        <dbReference type="PROSITE" id="PS50263"/>
    </source>
</evidence>
<feature type="compositionally biased region" description="Low complexity" evidence="10">
    <location>
        <begin position="18"/>
        <end position="28"/>
    </location>
</feature>
<keyword evidence="7 9" id="KW-0472">Membrane</keyword>
<dbReference type="GO" id="GO:0005886">
    <property type="term" value="C:plasma membrane"/>
    <property type="evidence" value="ECO:0007669"/>
    <property type="project" value="UniProtKB-SubCell"/>
</dbReference>
<dbReference type="Proteomes" id="UP000266389">
    <property type="component" value="Unassembled WGS sequence"/>
</dbReference>
<dbReference type="InterPro" id="IPR003010">
    <property type="entry name" value="C-N_Hydrolase"/>
</dbReference>
<dbReference type="AlphaFoldDB" id="A0A395M3U3"/>
<accession>A0A395M3U3</accession>
<keyword evidence="4 9" id="KW-0808">Transferase</keyword>
<dbReference type="HAMAP" id="MF_01148">
    <property type="entry name" value="Lnt"/>
    <property type="match status" value="1"/>
</dbReference>
<dbReference type="Pfam" id="PF00795">
    <property type="entry name" value="CN_hydrolase"/>
    <property type="match status" value="1"/>
</dbReference>
<dbReference type="InterPro" id="IPR045378">
    <property type="entry name" value="LNT_N"/>
</dbReference>
<dbReference type="Gene3D" id="3.60.110.10">
    <property type="entry name" value="Carbon-nitrogen hydrolase"/>
    <property type="match status" value="1"/>
</dbReference>
<comment type="caution">
    <text evidence="12">The sequence shown here is derived from an EMBL/GenBank/DDBJ whole genome shotgun (WGS) entry which is preliminary data.</text>
</comment>
<feature type="region of interest" description="Disordered" evidence="10">
    <location>
        <begin position="1"/>
        <end position="28"/>
    </location>
</feature>
<evidence type="ECO:0000256" key="9">
    <source>
        <dbReference type="HAMAP-Rule" id="MF_01148"/>
    </source>
</evidence>
<evidence type="ECO:0000256" key="3">
    <source>
        <dbReference type="ARBA" id="ARBA00022475"/>
    </source>
</evidence>
<feature type="transmembrane region" description="Helical" evidence="9">
    <location>
        <begin position="117"/>
        <end position="138"/>
    </location>
</feature>
<comment type="pathway">
    <text evidence="9">Protein modification; lipoprotein biosynthesis (N-acyl transfer).</text>
</comment>
<feature type="transmembrane region" description="Helical" evidence="9">
    <location>
        <begin position="145"/>
        <end position="162"/>
    </location>
</feature>
<feature type="domain" description="CN hydrolase" evidence="11">
    <location>
        <begin position="261"/>
        <end position="531"/>
    </location>
</feature>
<evidence type="ECO:0000256" key="4">
    <source>
        <dbReference type="ARBA" id="ARBA00022679"/>
    </source>
</evidence>
<dbReference type="EC" id="2.3.1.269" evidence="9"/>
<feature type="transmembrane region" description="Helical" evidence="9">
    <location>
        <begin position="222"/>
        <end position="243"/>
    </location>
</feature>
<protein>
    <recommendedName>
        <fullName evidence="9">Apolipoprotein N-acyltransferase</fullName>
        <shortName evidence="9">ALP N-acyltransferase</shortName>
        <ecNumber evidence="9">2.3.1.269</ecNumber>
    </recommendedName>
</protein>
<evidence type="ECO:0000256" key="8">
    <source>
        <dbReference type="ARBA" id="ARBA00023315"/>
    </source>
</evidence>
<evidence type="ECO:0000256" key="10">
    <source>
        <dbReference type="SAM" id="MobiDB-lite"/>
    </source>
</evidence>
<dbReference type="PANTHER" id="PTHR38686">
    <property type="entry name" value="APOLIPOPROTEIN N-ACYLTRANSFERASE"/>
    <property type="match status" value="1"/>
</dbReference>
<evidence type="ECO:0000256" key="5">
    <source>
        <dbReference type="ARBA" id="ARBA00022692"/>
    </source>
</evidence>
<dbReference type="InterPro" id="IPR004563">
    <property type="entry name" value="Apolipo_AcylTrfase"/>
</dbReference>
<evidence type="ECO:0000313" key="12">
    <source>
        <dbReference type="EMBL" id="RFM25455.1"/>
    </source>
</evidence>
<keyword evidence="3 9" id="KW-1003">Cell membrane</keyword>
<dbReference type="PROSITE" id="PS50263">
    <property type="entry name" value="CN_HYDROLASE"/>
    <property type="match status" value="1"/>
</dbReference>
<dbReference type="UniPathway" id="UPA00666"/>
<evidence type="ECO:0000256" key="2">
    <source>
        <dbReference type="ARBA" id="ARBA00010065"/>
    </source>
</evidence>
<gene>
    <name evidence="9 12" type="primary">lnt</name>
    <name evidence="12" type="ORF">D0433_00030</name>
</gene>
<dbReference type="CDD" id="cd07571">
    <property type="entry name" value="ALP_N-acyl_transferase"/>
    <property type="match status" value="1"/>
</dbReference>
<dbReference type="GO" id="GO:0016410">
    <property type="term" value="F:N-acyltransferase activity"/>
    <property type="evidence" value="ECO:0007669"/>
    <property type="project" value="UniProtKB-UniRule"/>
</dbReference>
<keyword evidence="6 9" id="KW-1133">Transmembrane helix</keyword>
<feature type="transmembrane region" description="Helical" evidence="9">
    <location>
        <begin position="92"/>
        <end position="111"/>
    </location>
</feature>
<proteinExistence type="inferred from homology"/>
<evidence type="ECO:0000256" key="7">
    <source>
        <dbReference type="ARBA" id="ARBA00023136"/>
    </source>
</evidence>
<dbReference type="GO" id="GO:0042158">
    <property type="term" value="P:lipoprotein biosynthetic process"/>
    <property type="evidence" value="ECO:0007669"/>
    <property type="project" value="UniProtKB-UniRule"/>
</dbReference>
<dbReference type="Pfam" id="PF20154">
    <property type="entry name" value="LNT_N"/>
    <property type="match status" value="1"/>
</dbReference>
<reference evidence="12 13" key="1">
    <citation type="journal article" date="2011" name="ISME J.">
        <title>Community ecology of hot spring cyanobacterial mats: predominant populations and their functional potential.</title>
        <authorList>
            <person name="Klatt C.G."/>
            <person name="Wood J.M."/>
            <person name="Rusch D.B."/>
            <person name="Bateson M.M."/>
            <person name="Hamamura N."/>
            <person name="Heidelberg J.F."/>
            <person name="Grossman A.R."/>
            <person name="Bhaya D."/>
            <person name="Cohan F.M."/>
            <person name="Kuhl M."/>
            <person name="Bryant D.A."/>
            <person name="Ward D.M."/>
        </authorList>
    </citation>
    <scope>NUCLEOTIDE SEQUENCE [LARGE SCALE GENOMIC DNA]</scope>
    <source>
        <strain evidence="12">OS</strain>
    </source>
</reference>
<comment type="similarity">
    <text evidence="2 9">Belongs to the CN hydrolase family. Apolipoprotein N-acyltransferase subfamily.</text>
</comment>
<sequence>MSKTPLSVSKPAKTRTTSSAAQPASASPSARERLVQAFRTGEWRLPLLSGAMLGFAFPTYPFIHLEPLAWIGFVPLLYQLKKTASFGAFYRTAYFSMFIFVLCSVWWVSLSTAVGGVLMYFAQSFFLTVPFVAFYFVWRRTSWTLALSALPFLWTAWEWIYLGMEISFGWLTLGNSQSYLFWLIQYIDLFGVWGISFWIMLFNVLALLLYERYEQHRQLPRLFSESILLACAMLLPALIYSLLALSSPLPTKPTSATVAIIQPNIDPFIKWDRHQEDFLMQKHYALTDKAVHHQPVDLILYPETTIPFYILEPYHYIQRDTLWAKVAAWNTPLLTGFPDLVRYSDSTQRQASSRLDRYSGLYYDSFNSSMLIIPHQREPQIYHKMKLVPFAERVPYLDYLPFLSSISIGVAGISSWGRGKEIKLLTLPTLRGDSLRTCGLICYESIYPELVAEFVRRGADFLTIITNDGWFGKSYGPYQHAAFARLRCIETRRAMARCANTGISLFIDRYGRGYGEIPWWEEAFSIATLDIGEGETFYVRHTDLLPKFCLLISATFLTLALFKRSCHTL</sequence>
<feature type="transmembrane region" description="Helical" evidence="9">
    <location>
        <begin position="182"/>
        <end position="210"/>
    </location>
</feature>
<dbReference type="EMBL" id="PHFL01000001">
    <property type="protein sequence ID" value="RFM25455.1"/>
    <property type="molecule type" value="Genomic_DNA"/>
</dbReference>
<dbReference type="NCBIfam" id="TIGR00546">
    <property type="entry name" value="lnt"/>
    <property type="match status" value="1"/>
</dbReference>